<dbReference type="InterPro" id="IPR009060">
    <property type="entry name" value="UBA-like_sf"/>
</dbReference>
<dbReference type="InterPro" id="IPR050730">
    <property type="entry name" value="UBX_domain-protein"/>
</dbReference>
<dbReference type="SUPFAM" id="SSF46934">
    <property type="entry name" value="UBA-like"/>
    <property type="match status" value="1"/>
</dbReference>
<dbReference type="AlphaFoldDB" id="A0A4S2MRV1"/>
<dbReference type="Proteomes" id="UP000298138">
    <property type="component" value="Unassembled WGS sequence"/>
</dbReference>
<evidence type="ECO:0000256" key="2">
    <source>
        <dbReference type="SAM" id="MobiDB-lite"/>
    </source>
</evidence>
<dbReference type="PANTHER" id="PTHR23322">
    <property type="entry name" value="FAS-ASSOCIATED PROTEIN"/>
    <property type="match status" value="1"/>
</dbReference>
<feature type="non-terminal residue" evidence="5">
    <location>
        <position position="496"/>
    </location>
</feature>
<dbReference type="SMART" id="SM00166">
    <property type="entry name" value="UBX"/>
    <property type="match status" value="1"/>
</dbReference>
<dbReference type="OrthoDB" id="1026733at2759"/>
<dbReference type="SUPFAM" id="SSF52833">
    <property type="entry name" value="Thioredoxin-like"/>
    <property type="match status" value="1"/>
</dbReference>
<dbReference type="PANTHER" id="PTHR23322:SF1">
    <property type="entry name" value="FAS-ASSOCIATED FACTOR 2"/>
    <property type="match status" value="1"/>
</dbReference>
<dbReference type="CDD" id="cd01767">
    <property type="entry name" value="UBX"/>
    <property type="match status" value="1"/>
</dbReference>
<dbReference type="Gene3D" id="3.40.30.10">
    <property type="entry name" value="Glutaredoxin"/>
    <property type="match status" value="1"/>
</dbReference>
<protein>
    <submittedName>
        <fullName evidence="5">UBX-domain-containing protein</fullName>
    </submittedName>
</protein>
<feature type="domain" description="UBX" evidence="4">
    <location>
        <begin position="393"/>
        <end position="466"/>
    </location>
</feature>
<dbReference type="GO" id="GO:0005783">
    <property type="term" value="C:endoplasmic reticulum"/>
    <property type="evidence" value="ECO:0007669"/>
    <property type="project" value="TreeGrafter"/>
</dbReference>
<dbReference type="GO" id="GO:0043130">
    <property type="term" value="F:ubiquitin binding"/>
    <property type="evidence" value="ECO:0007669"/>
    <property type="project" value="TreeGrafter"/>
</dbReference>
<dbReference type="Pfam" id="PF14555">
    <property type="entry name" value="UBA_4"/>
    <property type="match status" value="1"/>
</dbReference>
<name>A0A4S2MRV1_9PEZI</name>
<dbReference type="PROSITE" id="PS50033">
    <property type="entry name" value="UBX"/>
    <property type="match status" value="1"/>
</dbReference>
<organism evidence="5 6">
    <name type="scientific">Ascodesmis nigricans</name>
    <dbReference type="NCBI Taxonomy" id="341454"/>
    <lineage>
        <taxon>Eukaryota</taxon>
        <taxon>Fungi</taxon>
        <taxon>Dikarya</taxon>
        <taxon>Ascomycota</taxon>
        <taxon>Pezizomycotina</taxon>
        <taxon>Pezizomycetes</taxon>
        <taxon>Pezizales</taxon>
        <taxon>Ascodesmidaceae</taxon>
        <taxon>Ascodesmis</taxon>
    </lineage>
</organism>
<evidence type="ECO:0000256" key="3">
    <source>
        <dbReference type="SAM" id="Phobius"/>
    </source>
</evidence>
<proteinExistence type="predicted"/>
<dbReference type="InParanoid" id="A0A4S2MRV1"/>
<reference evidence="5 6" key="1">
    <citation type="submission" date="2019-04" db="EMBL/GenBank/DDBJ databases">
        <title>Comparative genomics and transcriptomics to analyze fruiting body development in filamentous ascomycetes.</title>
        <authorList>
            <consortium name="DOE Joint Genome Institute"/>
            <person name="Lutkenhaus R."/>
            <person name="Traeger S."/>
            <person name="Breuer J."/>
            <person name="Kuo A."/>
            <person name="Lipzen A."/>
            <person name="Pangilinan J."/>
            <person name="Dilworth D."/>
            <person name="Sandor L."/>
            <person name="Poggeler S."/>
            <person name="Barry K."/>
            <person name="Grigoriev I.V."/>
            <person name="Nowrousian M."/>
        </authorList>
    </citation>
    <scope>NUCLEOTIDE SEQUENCE [LARGE SCALE GENOMIC DNA]</scope>
    <source>
        <strain evidence="5 6">CBS 389.68</strain>
    </source>
</reference>
<dbReference type="InterPro" id="IPR006577">
    <property type="entry name" value="UAS"/>
</dbReference>
<feature type="transmembrane region" description="Helical" evidence="3">
    <location>
        <begin position="114"/>
        <end position="137"/>
    </location>
</feature>
<keyword evidence="3" id="KW-0472">Membrane</keyword>
<gene>
    <name evidence="5" type="ORF">EX30DRAFT_342825</name>
</gene>
<dbReference type="EMBL" id="ML220136">
    <property type="protein sequence ID" value="TGZ78969.1"/>
    <property type="molecule type" value="Genomic_DNA"/>
</dbReference>
<accession>A0A4S2MRV1</accession>
<keyword evidence="6" id="KW-1185">Reference proteome</keyword>
<dbReference type="InterPro" id="IPR001012">
    <property type="entry name" value="UBX_dom"/>
</dbReference>
<evidence type="ECO:0000313" key="6">
    <source>
        <dbReference type="Proteomes" id="UP000298138"/>
    </source>
</evidence>
<keyword evidence="3" id="KW-0812">Transmembrane</keyword>
<keyword evidence="1" id="KW-0175">Coiled coil</keyword>
<dbReference type="InterPro" id="IPR036249">
    <property type="entry name" value="Thioredoxin-like_sf"/>
</dbReference>
<dbReference type="Pfam" id="PF00789">
    <property type="entry name" value="UBX"/>
    <property type="match status" value="1"/>
</dbReference>
<dbReference type="SUPFAM" id="SSF54236">
    <property type="entry name" value="Ubiquitin-like"/>
    <property type="match status" value="1"/>
</dbReference>
<sequence length="496" mass="56023">MADSDPLSSLTDAERSDVQQYISVTDQGVTPAIQQLRQAQWNVEVAVNRFFEGGFTTTDATAAAAVQAEDARARRLASTATPVNSALRRNLRPAPRIVPQPNSPSRRAPMLLTVLLYPLSFLWRLTGSILGLFYMLFPFLPRLRGLNRNTASTPVRRSQNPRDTAARFIRTFEEENTGSPKLPWLEGSYAEALDTAKSQLRFLLVILESDEHDDTAAFNLRTLTSPEVVNLIQENNLILWGGSVQESEAYQVSTALNCTKYPFAALIAFAPGATSAQSSQGMSVITRIAGFVEAGTFVRKLQSAINVHDQSLDTVRAQRAAQEESRALVEAQRRAYEDSLRSDRERSQREREAAERERREREEAERKQREAEELEEKREQWRRWRKARLQEEPAANALRISIRTPDEKRIIRKFSKETPMEEVYAFVECLSVDDENAGGEEPKNYTHEYGFRLVETFPRKFYTPDDATIGETLRGSANLIVELLDDDDDGDEGDGD</sequence>
<evidence type="ECO:0000313" key="5">
    <source>
        <dbReference type="EMBL" id="TGZ78969.1"/>
    </source>
</evidence>
<dbReference type="Gene3D" id="1.10.8.10">
    <property type="entry name" value="DNA helicase RuvA subunit, C-terminal domain"/>
    <property type="match status" value="1"/>
</dbReference>
<dbReference type="GO" id="GO:0036503">
    <property type="term" value="P:ERAD pathway"/>
    <property type="evidence" value="ECO:0007669"/>
    <property type="project" value="TreeGrafter"/>
</dbReference>
<dbReference type="SMART" id="SM00594">
    <property type="entry name" value="UAS"/>
    <property type="match status" value="1"/>
</dbReference>
<keyword evidence="3" id="KW-1133">Transmembrane helix</keyword>
<evidence type="ECO:0000259" key="4">
    <source>
        <dbReference type="PROSITE" id="PS50033"/>
    </source>
</evidence>
<dbReference type="InterPro" id="IPR029071">
    <property type="entry name" value="Ubiquitin-like_domsf"/>
</dbReference>
<evidence type="ECO:0000256" key="1">
    <source>
        <dbReference type="ARBA" id="ARBA00023054"/>
    </source>
</evidence>
<feature type="region of interest" description="Disordered" evidence="2">
    <location>
        <begin position="339"/>
        <end position="372"/>
    </location>
</feature>
<dbReference type="FunCoup" id="A0A4S2MRV1">
    <property type="interactions" value="26"/>
</dbReference>
<dbReference type="STRING" id="341454.A0A4S2MRV1"/>
<dbReference type="Gene3D" id="3.10.20.90">
    <property type="entry name" value="Phosphatidylinositol 3-kinase Catalytic Subunit, Chain A, domain 1"/>
    <property type="match status" value="1"/>
</dbReference>